<proteinExistence type="predicted"/>
<gene>
    <name evidence="1" type="ORF">RAG0_13157</name>
</gene>
<dbReference type="Proteomes" id="UP000178912">
    <property type="component" value="Unassembled WGS sequence"/>
</dbReference>
<evidence type="ECO:0000313" key="1">
    <source>
        <dbReference type="EMBL" id="CZT07855.1"/>
    </source>
</evidence>
<keyword evidence="2" id="KW-1185">Reference proteome</keyword>
<organism evidence="1 2">
    <name type="scientific">Rhynchosporium agropyri</name>
    <dbReference type="NCBI Taxonomy" id="914238"/>
    <lineage>
        <taxon>Eukaryota</taxon>
        <taxon>Fungi</taxon>
        <taxon>Dikarya</taxon>
        <taxon>Ascomycota</taxon>
        <taxon>Pezizomycotina</taxon>
        <taxon>Leotiomycetes</taxon>
        <taxon>Helotiales</taxon>
        <taxon>Ploettnerulaceae</taxon>
        <taxon>Rhynchosporium</taxon>
    </lineage>
</organism>
<sequence length="136" mass="14959">MATCAIPGHPHTNFLLGNYDGSFDVVNVTDSAVSHILCCMIAQNRDQIHDAEDTTETLHHKGQTMKIMTLWLSETCHTISDADITSVAIRVMVESLSGNSQTAAYTHRIGLAEMIDARGGDQSFDRAPFILRLLAW</sequence>
<dbReference type="PANTHER" id="PTHR37540:SF5">
    <property type="entry name" value="TRANSCRIPTION FACTOR DOMAIN-CONTAINING PROTEIN"/>
    <property type="match status" value="1"/>
</dbReference>
<protein>
    <submittedName>
        <fullName evidence="1">Uncharacterized protein</fullName>
    </submittedName>
</protein>
<dbReference type="AlphaFoldDB" id="A0A1E1LBF8"/>
<dbReference type="OrthoDB" id="4158087at2759"/>
<accession>A0A1E1LBF8</accession>
<dbReference type="PANTHER" id="PTHR37540">
    <property type="entry name" value="TRANSCRIPTION FACTOR (ACR-2), PUTATIVE-RELATED-RELATED"/>
    <property type="match status" value="1"/>
</dbReference>
<dbReference type="EMBL" id="FJUX01000100">
    <property type="protein sequence ID" value="CZT07855.1"/>
    <property type="molecule type" value="Genomic_DNA"/>
</dbReference>
<reference evidence="2" key="1">
    <citation type="submission" date="2016-03" db="EMBL/GenBank/DDBJ databases">
        <authorList>
            <person name="Guldener U."/>
        </authorList>
    </citation>
    <scope>NUCLEOTIDE SEQUENCE [LARGE SCALE GENOMIC DNA]</scope>
    <source>
        <strain evidence="2">04CH-RAC-A.6.1</strain>
    </source>
</reference>
<name>A0A1E1LBF8_9HELO</name>
<evidence type="ECO:0000313" key="2">
    <source>
        <dbReference type="Proteomes" id="UP000178912"/>
    </source>
</evidence>